<feature type="region of interest" description="Disordered" evidence="1">
    <location>
        <begin position="581"/>
        <end position="602"/>
    </location>
</feature>
<dbReference type="Gene3D" id="2.160.20.110">
    <property type="match status" value="1"/>
</dbReference>
<sequence length="744" mass="81581">WSLTYDGYRNISTIEGFLNMSDNNNPNMLFMLNNDLDFANYQNYTPFSFVGTLNGNGHIIKNLNISNYIVENDTEYFPEIYRQPSGENDTVMNNTLYQLYHDYGNDQNSIYYNDVQEFKNVSEKIVFSNDYQLVGVFKEIVNGSIENITFDNIYIVAIVPGAEYYQTTRAGIIVGQSTNLVLNSVAVTNSKMHIASNMFLRYIGGLVGSCENLFAINVNSSNVSLIIKNADERDVVGFGIGGLIGRANKLTTIATELEFKVGSTAEYVEQMIGSIVGVIINNTDNYAIIKGAKSNVSLKLPYAKNVFLGTIGAAFNHYISIDQVVTIFNGDIDEHTTLGLIAGSEGTNYTAKGVTMQITPNNSADLNLSVSTLGAIQDVEVNISIDINNISTIVTAGNNSSIINITVPSGIPNEGDIIKAIQESYELNVTEIIEAIKKANANNLTSNANLTDIDPPFRNGTSTTNKLCNSDVSCTGGSYCLKSVCTCNSTSIFISSTCVSIKGCIQNDTICSGKSYLCDYNNDRCLVVNSSGIVVPQNSNIGLIAGVAAAGVIVLVGATVFILYMLKKKKEKAREDRIKFQQTNSNTKTKTTNESSNSTTTHNNIIMPVQNVKTYTDIPDKPAEKLKIMEVLQKDPKKITKKLPQKSITQINVTQSKAEVTTQQSIDEPKKKPVQKKKLVTKVVKKVANPEQVEKIEKSDHKETLVSNTKKLEGVKPKAPTKHLKVQTVKKTQLQPMKVSKHVE</sequence>
<gene>
    <name evidence="3" type="ORF">TPC1_30280</name>
</gene>
<dbReference type="EMBL" id="GDID01006381">
    <property type="protein sequence ID" value="JAP90225.1"/>
    <property type="molecule type" value="Transcribed_RNA"/>
</dbReference>
<keyword evidence="2" id="KW-0812">Transmembrane</keyword>
<protein>
    <submittedName>
        <fullName evidence="3">Uncharacterized protein</fullName>
    </submittedName>
</protein>
<organism evidence="3">
    <name type="scientific">Trepomonas sp. PC1</name>
    <dbReference type="NCBI Taxonomy" id="1076344"/>
    <lineage>
        <taxon>Eukaryota</taxon>
        <taxon>Metamonada</taxon>
        <taxon>Diplomonadida</taxon>
        <taxon>Hexamitidae</taxon>
        <taxon>Hexamitinae</taxon>
        <taxon>Trepomonas</taxon>
    </lineage>
</organism>
<keyword evidence="2" id="KW-1133">Transmembrane helix</keyword>
<feature type="transmembrane region" description="Helical" evidence="2">
    <location>
        <begin position="541"/>
        <end position="566"/>
    </location>
</feature>
<feature type="region of interest" description="Disordered" evidence="1">
    <location>
        <begin position="696"/>
        <end position="744"/>
    </location>
</feature>
<name>A0A146K2U7_9EUKA</name>
<feature type="compositionally biased region" description="Basic and acidic residues" evidence="1">
    <location>
        <begin position="696"/>
        <end position="716"/>
    </location>
</feature>
<dbReference type="AlphaFoldDB" id="A0A146K2U7"/>
<evidence type="ECO:0000256" key="2">
    <source>
        <dbReference type="SAM" id="Phobius"/>
    </source>
</evidence>
<evidence type="ECO:0000313" key="3">
    <source>
        <dbReference type="EMBL" id="JAP90225.1"/>
    </source>
</evidence>
<keyword evidence="2" id="KW-0472">Membrane</keyword>
<reference evidence="3" key="1">
    <citation type="submission" date="2015-07" db="EMBL/GenBank/DDBJ databases">
        <title>Adaptation to a free-living lifestyle via gene acquisitions in the diplomonad Trepomonas sp. PC1.</title>
        <authorList>
            <person name="Xu F."/>
            <person name="Jerlstrom-Hultqvist J."/>
            <person name="Kolisko M."/>
            <person name="Simpson A.G.B."/>
            <person name="Roger A.J."/>
            <person name="Svard S.G."/>
            <person name="Andersson J.O."/>
        </authorList>
    </citation>
    <scope>NUCLEOTIDE SEQUENCE</scope>
    <source>
        <strain evidence="3">PC1</strain>
    </source>
</reference>
<accession>A0A146K2U7</accession>
<proteinExistence type="predicted"/>
<feature type="compositionally biased region" description="Low complexity" evidence="1">
    <location>
        <begin position="583"/>
        <end position="602"/>
    </location>
</feature>
<feature type="non-terminal residue" evidence="3">
    <location>
        <position position="1"/>
    </location>
</feature>
<evidence type="ECO:0000256" key="1">
    <source>
        <dbReference type="SAM" id="MobiDB-lite"/>
    </source>
</evidence>